<dbReference type="Pfam" id="PF01966">
    <property type="entry name" value="HD"/>
    <property type="match status" value="1"/>
</dbReference>
<sequence length="201" mass="22126">MSELHPWVVGAARGALPEWAVARKKRRAHMGRVSALLREWGEGRGDDPRDVERWAAVGYLHDVLRDADPDELRVASSVPLDHLPDEVVHGPAAADRLRQGGVADEPLLAAIAFHTLGSPNFGDIGKALYVADFLEPGRKLQPKWRARLRDKMPEGLNSVAQAVVGKRVQFLIKKGRPVPTETFGLWNILAKGRSWASASEL</sequence>
<name>A0A381NEN1_9ZZZZ</name>
<reference evidence="2" key="1">
    <citation type="submission" date="2018-05" db="EMBL/GenBank/DDBJ databases">
        <authorList>
            <person name="Lanie J.A."/>
            <person name="Ng W.-L."/>
            <person name="Kazmierczak K.M."/>
            <person name="Andrzejewski T.M."/>
            <person name="Davidsen T.M."/>
            <person name="Wayne K.J."/>
            <person name="Tettelin H."/>
            <person name="Glass J.I."/>
            <person name="Rusch D."/>
            <person name="Podicherti R."/>
            <person name="Tsui H.-C.T."/>
            <person name="Winkler M.E."/>
        </authorList>
    </citation>
    <scope>NUCLEOTIDE SEQUENCE</scope>
</reference>
<accession>A0A381NEN1</accession>
<dbReference type="Gene3D" id="1.10.3210.10">
    <property type="entry name" value="Hypothetical protein af1432"/>
    <property type="match status" value="1"/>
</dbReference>
<dbReference type="EMBL" id="UINC01000299">
    <property type="protein sequence ID" value="SUZ52859.1"/>
    <property type="molecule type" value="Genomic_DNA"/>
</dbReference>
<gene>
    <name evidence="2" type="ORF">METZ01_LOCUS5713</name>
</gene>
<dbReference type="SUPFAM" id="SSF109604">
    <property type="entry name" value="HD-domain/PDEase-like"/>
    <property type="match status" value="1"/>
</dbReference>
<evidence type="ECO:0000313" key="2">
    <source>
        <dbReference type="EMBL" id="SUZ52859.1"/>
    </source>
</evidence>
<protein>
    <recommendedName>
        <fullName evidence="1">HD domain-containing protein</fullName>
    </recommendedName>
</protein>
<dbReference type="InterPro" id="IPR006674">
    <property type="entry name" value="HD_domain"/>
</dbReference>
<proteinExistence type="predicted"/>
<organism evidence="2">
    <name type="scientific">marine metagenome</name>
    <dbReference type="NCBI Taxonomy" id="408172"/>
    <lineage>
        <taxon>unclassified sequences</taxon>
        <taxon>metagenomes</taxon>
        <taxon>ecological metagenomes</taxon>
    </lineage>
</organism>
<evidence type="ECO:0000259" key="1">
    <source>
        <dbReference type="Pfam" id="PF01966"/>
    </source>
</evidence>
<dbReference type="AlphaFoldDB" id="A0A381NEN1"/>
<feature type="domain" description="HD" evidence="1">
    <location>
        <begin position="28"/>
        <end position="132"/>
    </location>
</feature>